<name>A0A9Q9EEX4_9PEZI</name>
<proteinExistence type="predicted"/>
<protein>
    <submittedName>
        <fullName evidence="1">Uncharacterized protein</fullName>
    </submittedName>
</protein>
<dbReference type="AlphaFoldDB" id="A0A9Q9EEX4"/>
<keyword evidence="2" id="KW-1185">Reference proteome</keyword>
<evidence type="ECO:0000313" key="1">
    <source>
        <dbReference type="EMBL" id="USW46997.1"/>
    </source>
</evidence>
<evidence type="ECO:0000313" key="2">
    <source>
        <dbReference type="Proteomes" id="UP001056384"/>
    </source>
</evidence>
<gene>
    <name evidence="1" type="ORF">Slin15195_G003160</name>
</gene>
<dbReference type="EMBL" id="CP099418">
    <property type="protein sequence ID" value="USW46997.1"/>
    <property type="molecule type" value="Genomic_DNA"/>
</dbReference>
<organism evidence="1 2">
    <name type="scientific">Septoria linicola</name>
    <dbReference type="NCBI Taxonomy" id="215465"/>
    <lineage>
        <taxon>Eukaryota</taxon>
        <taxon>Fungi</taxon>
        <taxon>Dikarya</taxon>
        <taxon>Ascomycota</taxon>
        <taxon>Pezizomycotina</taxon>
        <taxon>Dothideomycetes</taxon>
        <taxon>Dothideomycetidae</taxon>
        <taxon>Mycosphaerellales</taxon>
        <taxon>Mycosphaerellaceae</taxon>
        <taxon>Septoria</taxon>
    </lineage>
</organism>
<sequence length="64" mass="7433">MPIEEVVKLLLELLWVEILDGNDEEEEEEERAELEVKLDDDKVLEEEDGVDVNVLKVRVLEEAV</sequence>
<accession>A0A9Q9EEX4</accession>
<dbReference type="Proteomes" id="UP001056384">
    <property type="component" value="Chromosome 1"/>
</dbReference>
<reference evidence="1" key="1">
    <citation type="submission" date="2022-06" db="EMBL/GenBank/DDBJ databases">
        <title>Complete genome sequences of two strains of the flax pathogen Septoria linicola.</title>
        <authorList>
            <person name="Lapalu N."/>
            <person name="Simon A."/>
            <person name="Demenou B."/>
            <person name="Paumier D."/>
            <person name="Guillot M.-P."/>
            <person name="Gout L."/>
            <person name="Valade R."/>
        </authorList>
    </citation>
    <scope>NUCLEOTIDE SEQUENCE</scope>
    <source>
        <strain evidence="1">SE15195</strain>
    </source>
</reference>